<accession>A0A2P2R2B3</accession>
<name>A0A2P2R2B3_RHIMU</name>
<sequence length="44" mass="4787">MASGESLSKRTTKTADATASPIILMKFAKRTCKDVFFFSPVSSE</sequence>
<protein>
    <submittedName>
        <fullName evidence="1">Uncharacterized protein</fullName>
    </submittedName>
</protein>
<dbReference type="AlphaFoldDB" id="A0A2P2R2B3"/>
<organism evidence="1">
    <name type="scientific">Rhizophora mucronata</name>
    <name type="common">Asiatic mangrove</name>
    <dbReference type="NCBI Taxonomy" id="61149"/>
    <lineage>
        <taxon>Eukaryota</taxon>
        <taxon>Viridiplantae</taxon>
        <taxon>Streptophyta</taxon>
        <taxon>Embryophyta</taxon>
        <taxon>Tracheophyta</taxon>
        <taxon>Spermatophyta</taxon>
        <taxon>Magnoliopsida</taxon>
        <taxon>eudicotyledons</taxon>
        <taxon>Gunneridae</taxon>
        <taxon>Pentapetalae</taxon>
        <taxon>rosids</taxon>
        <taxon>fabids</taxon>
        <taxon>Malpighiales</taxon>
        <taxon>Rhizophoraceae</taxon>
        <taxon>Rhizophora</taxon>
    </lineage>
</organism>
<proteinExistence type="predicted"/>
<dbReference type="EMBL" id="GGEC01092864">
    <property type="protein sequence ID" value="MBX73348.1"/>
    <property type="molecule type" value="Transcribed_RNA"/>
</dbReference>
<reference evidence="1" key="1">
    <citation type="submission" date="2018-02" db="EMBL/GenBank/DDBJ databases">
        <title>Rhizophora mucronata_Transcriptome.</title>
        <authorList>
            <person name="Meera S.P."/>
            <person name="Sreeshan A."/>
            <person name="Augustine A."/>
        </authorList>
    </citation>
    <scope>NUCLEOTIDE SEQUENCE</scope>
    <source>
        <tissue evidence="1">Leaf</tissue>
    </source>
</reference>
<evidence type="ECO:0000313" key="1">
    <source>
        <dbReference type="EMBL" id="MBX73348.1"/>
    </source>
</evidence>